<keyword evidence="6" id="KW-0645">Protease</keyword>
<comment type="similarity">
    <text evidence="3 17">Belongs to the peptidase C14A family.</text>
</comment>
<evidence type="ECO:0000256" key="12">
    <source>
        <dbReference type="ARBA" id="ARBA00023242"/>
    </source>
</evidence>
<feature type="region of interest" description="Disordered" evidence="18">
    <location>
        <begin position="106"/>
        <end position="130"/>
    </location>
</feature>
<dbReference type="PANTHER" id="PTHR48169:SF7">
    <property type="entry name" value="CASPASE 10"/>
    <property type="match status" value="1"/>
</dbReference>
<evidence type="ECO:0000256" key="4">
    <source>
        <dbReference type="ARBA" id="ARBA00022490"/>
    </source>
</evidence>
<protein>
    <recommendedName>
        <fullName evidence="15">Caspase-8</fullName>
        <ecNumber evidence="14">3.4.22.61</ecNumber>
    </recommendedName>
</protein>
<dbReference type="PROSITE" id="PS50207">
    <property type="entry name" value="CASPASE_P10"/>
    <property type="match status" value="1"/>
</dbReference>
<keyword evidence="8" id="KW-0677">Repeat</keyword>
<dbReference type="GO" id="GO:0051604">
    <property type="term" value="P:protein maturation"/>
    <property type="evidence" value="ECO:0007669"/>
    <property type="project" value="UniProtKB-ARBA"/>
</dbReference>
<evidence type="ECO:0000256" key="2">
    <source>
        <dbReference type="ARBA" id="ARBA00004496"/>
    </source>
</evidence>
<accession>A0A4W5L9S0</accession>
<dbReference type="EC" id="3.4.22.61" evidence="14"/>
<dbReference type="FunFam" id="3.40.50.1460:FF:000008">
    <property type="entry name" value="caspase-8 isoform X1"/>
    <property type="match status" value="1"/>
</dbReference>
<dbReference type="SUPFAM" id="SSF52129">
    <property type="entry name" value="Caspase-like"/>
    <property type="match status" value="1"/>
</dbReference>
<evidence type="ECO:0000256" key="1">
    <source>
        <dbReference type="ARBA" id="ARBA00004123"/>
    </source>
</evidence>
<feature type="domain" description="Caspase family p10" evidence="19">
    <location>
        <begin position="287"/>
        <end position="380"/>
    </location>
</feature>
<proteinExistence type="inferred from homology"/>
<evidence type="ECO:0000259" key="19">
    <source>
        <dbReference type="PROSITE" id="PS50207"/>
    </source>
</evidence>
<evidence type="ECO:0000256" key="6">
    <source>
        <dbReference type="ARBA" id="ARBA00022670"/>
    </source>
</evidence>
<dbReference type="InterPro" id="IPR011600">
    <property type="entry name" value="Pept_C14_caspase"/>
</dbReference>
<dbReference type="SUPFAM" id="SSF47986">
    <property type="entry name" value="DEATH domain"/>
    <property type="match status" value="1"/>
</dbReference>
<keyword evidence="4" id="KW-0963">Cytoplasm</keyword>
<dbReference type="InterPro" id="IPR001309">
    <property type="entry name" value="Pept_C14_p20"/>
</dbReference>
<dbReference type="GO" id="GO:0005737">
    <property type="term" value="C:cytoplasm"/>
    <property type="evidence" value="ECO:0007669"/>
    <property type="project" value="UniProtKB-SubCell"/>
</dbReference>
<keyword evidence="10" id="KW-0788">Thiol protease</keyword>
<reference evidence="21" key="2">
    <citation type="submission" date="2025-08" db="UniProtKB">
        <authorList>
            <consortium name="Ensembl"/>
        </authorList>
    </citation>
    <scope>IDENTIFICATION</scope>
</reference>
<sequence>MADPANTGYWSTMQTLRENKTLITEILSAEPDFILQHVQQAKIVNLREYNNLRVVGHPPDTIIINLLDKVMNKGPEKCLDFVELLQQPNIIETYSRMEEVFNISHTTPSDHTLSTGTRDPYTTSSTDTTGQAVGMSSEVCQYRMTSRPRGHCLIINNVHFNKLEERRGSDKDGDVLTDVFQWLGFKVTVLLDQTAVQACKELKRFGEEKHGDAFVCCVLSHGDKGVIYGTDDEPISTNDLFSPFNGTNCSSLIGKPKAFFIQACRGHDNQARVQLEADNNPGHQIYIPADADFLVAMATVDNYRSFRLPNKGSWFIQTLCKQLKQGCPRGDDILTILTQVNRDVSQKDERYWDNTAEESKQAKQMPEPKYTLTKRLVFTVPPQ</sequence>
<evidence type="ECO:0000256" key="5">
    <source>
        <dbReference type="ARBA" id="ARBA00022553"/>
    </source>
</evidence>
<dbReference type="STRING" id="62062.ENSHHUP00000022556"/>
<dbReference type="PRINTS" id="PR00376">
    <property type="entry name" value="IL1BCENZYME"/>
</dbReference>
<evidence type="ECO:0000256" key="17">
    <source>
        <dbReference type="RuleBase" id="RU003971"/>
    </source>
</evidence>
<dbReference type="GO" id="GO:0043065">
    <property type="term" value="P:positive regulation of apoptotic process"/>
    <property type="evidence" value="ECO:0007669"/>
    <property type="project" value="UniProtKB-ARBA"/>
</dbReference>
<keyword evidence="22" id="KW-1185">Reference proteome</keyword>
<keyword evidence="11" id="KW-0865">Zymogen</keyword>
<name>A0A4W5L9S0_9TELE</name>
<feature type="domain" description="Caspase family p20" evidence="20">
    <location>
        <begin position="148"/>
        <end position="268"/>
    </location>
</feature>
<dbReference type="PANTHER" id="PTHR48169">
    <property type="entry name" value="DED DOMAIN-CONTAINING PROTEIN"/>
    <property type="match status" value="1"/>
</dbReference>
<feature type="active site" evidence="16">
    <location>
        <position position="221"/>
    </location>
</feature>
<evidence type="ECO:0000256" key="13">
    <source>
        <dbReference type="ARBA" id="ARBA00051626"/>
    </source>
</evidence>
<dbReference type="InterPro" id="IPR029030">
    <property type="entry name" value="Caspase-like_dom_sf"/>
</dbReference>
<keyword evidence="9" id="KW-0378">Hydrolase</keyword>
<comment type="catalytic activity">
    <reaction evidence="13">
        <text>Strict requirement for Asp at position P1 and has a preferred cleavage sequence of (Leu/Asp/Val)-Glu-Thr-Asp-|-(Gly/Ser/Ala).</text>
        <dbReference type="EC" id="3.4.22.61"/>
    </reaction>
</comment>
<dbReference type="CDD" id="cd01671">
    <property type="entry name" value="CARD"/>
    <property type="match status" value="1"/>
</dbReference>
<dbReference type="Pfam" id="PF00656">
    <property type="entry name" value="Peptidase_C14"/>
    <property type="match status" value="1"/>
</dbReference>
<dbReference type="GO" id="GO:0004197">
    <property type="term" value="F:cysteine-type endopeptidase activity"/>
    <property type="evidence" value="ECO:0007669"/>
    <property type="project" value="InterPro"/>
</dbReference>
<keyword evidence="5" id="KW-0597">Phosphoprotein</keyword>
<evidence type="ECO:0000256" key="18">
    <source>
        <dbReference type="SAM" id="MobiDB-lite"/>
    </source>
</evidence>
<evidence type="ECO:0000256" key="3">
    <source>
        <dbReference type="ARBA" id="ARBA00010134"/>
    </source>
</evidence>
<feature type="active site" evidence="16">
    <location>
        <position position="264"/>
    </location>
</feature>
<evidence type="ECO:0000256" key="14">
    <source>
        <dbReference type="ARBA" id="ARBA00066479"/>
    </source>
</evidence>
<dbReference type="InterPro" id="IPR002138">
    <property type="entry name" value="Pept_C14_p10"/>
</dbReference>
<evidence type="ECO:0000313" key="22">
    <source>
        <dbReference type="Proteomes" id="UP000314982"/>
    </source>
</evidence>
<dbReference type="GeneTree" id="ENSGT00940000164225"/>
<evidence type="ECO:0000256" key="10">
    <source>
        <dbReference type="ARBA" id="ARBA00022807"/>
    </source>
</evidence>
<dbReference type="GO" id="GO:0005886">
    <property type="term" value="C:plasma membrane"/>
    <property type="evidence" value="ECO:0007669"/>
    <property type="project" value="UniProtKB-ARBA"/>
</dbReference>
<organism evidence="21 22">
    <name type="scientific">Hucho hucho</name>
    <name type="common">huchen</name>
    <dbReference type="NCBI Taxonomy" id="62062"/>
    <lineage>
        <taxon>Eukaryota</taxon>
        <taxon>Metazoa</taxon>
        <taxon>Chordata</taxon>
        <taxon>Craniata</taxon>
        <taxon>Vertebrata</taxon>
        <taxon>Euteleostomi</taxon>
        <taxon>Actinopterygii</taxon>
        <taxon>Neopterygii</taxon>
        <taxon>Teleostei</taxon>
        <taxon>Protacanthopterygii</taxon>
        <taxon>Salmoniformes</taxon>
        <taxon>Salmonidae</taxon>
        <taxon>Salmoninae</taxon>
        <taxon>Hucho</taxon>
    </lineage>
</organism>
<dbReference type="PROSITE" id="PS50208">
    <property type="entry name" value="CASPASE_P20"/>
    <property type="match status" value="1"/>
</dbReference>
<keyword evidence="12" id="KW-0539">Nucleus</keyword>
<comment type="subcellular location">
    <subcellularLocation>
        <location evidence="2">Cytoplasm</location>
    </subcellularLocation>
    <subcellularLocation>
        <location evidence="1">Nucleus</location>
    </subcellularLocation>
</comment>
<dbReference type="InterPro" id="IPR015917">
    <property type="entry name" value="Pept_C14A"/>
</dbReference>
<evidence type="ECO:0000313" key="21">
    <source>
        <dbReference type="Ensembl" id="ENSHHUP00000022556.1"/>
    </source>
</evidence>
<dbReference type="SMART" id="SM00115">
    <property type="entry name" value="CASc"/>
    <property type="match status" value="1"/>
</dbReference>
<dbReference type="GO" id="GO:0032991">
    <property type="term" value="C:protein-containing complex"/>
    <property type="evidence" value="ECO:0007669"/>
    <property type="project" value="UniProtKB-ARBA"/>
</dbReference>
<dbReference type="GO" id="GO:0006915">
    <property type="term" value="P:apoptotic process"/>
    <property type="evidence" value="ECO:0007669"/>
    <property type="project" value="UniProtKB-KW"/>
</dbReference>
<evidence type="ECO:0000256" key="8">
    <source>
        <dbReference type="ARBA" id="ARBA00022737"/>
    </source>
</evidence>
<dbReference type="PIRSF" id="PIRSF038001">
    <property type="entry name" value="Caspase_ICE"/>
    <property type="match status" value="1"/>
</dbReference>
<evidence type="ECO:0000256" key="15">
    <source>
        <dbReference type="ARBA" id="ARBA00068172"/>
    </source>
</evidence>
<dbReference type="Gene3D" id="1.10.533.10">
    <property type="entry name" value="Death Domain, Fas"/>
    <property type="match status" value="1"/>
</dbReference>
<dbReference type="GO" id="GO:0006508">
    <property type="term" value="P:proteolysis"/>
    <property type="evidence" value="ECO:0007669"/>
    <property type="project" value="UniProtKB-KW"/>
</dbReference>
<reference evidence="22" key="1">
    <citation type="submission" date="2018-06" db="EMBL/GenBank/DDBJ databases">
        <title>Genome assembly of Danube salmon.</title>
        <authorList>
            <person name="Macqueen D.J."/>
            <person name="Gundappa M.K."/>
        </authorList>
    </citation>
    <scope>NUCLEOTIDE SEQUENCE [LARGE SCALE GENOMIC DNA]</scope>
</reference>
<keyword evidence="7" id="KW-0053">Apoptosis</keyword>
<dbReference type="InterPro" id="IPR011029">
    <property type="entry name" value="DEATH-like_dom_sf"/>
</dbReference>
<evidence type="ECO:0000256" key="16">
    <source>
        <dbReference type="PIRSR" id="PIRSR038001-1"/>
    </source>
</evidence>
<reference evidence="21" key="3">
    <citation type="submission" date="2025-09" db="UniProtKB">
        <authorList>
            <consortium name="Ensembl"/>
        </authorList>
    </citation>
    <scope>IDENTIFICATION</scope>
</reference>
<dbReference type="GO" id="GO:0005634">
    <property type="term" value="C:nucleus"/>
    <property type="evidence" value="ECO:0007669"/>
    <property type="project" value="UniProtKB-SubCell"/>
</dbReference>
<evidence type="ECO:0000259" key="20">
    <source>
        <dbReference type="PROSITE" id="PS50208"/>
    </source>
</evidence>
<dbReference type="CDD" id="cd00032">
    <property type="entry name" value="CASc"/>
    <property type="match status" value="1"/>
</dbReference>
<dbReference type="Gene3D" id="3.40.50.1460">
    <property type="match status" value="1"/>
</dbReference>
<evidence type="ECO:0000256" key="11">
    <source>
        <dbReference type="ARBA" id="ARBA00023145"/>
    </source>
</evidence>
<dbReference type="Ensembl" id="ENSHHUT00000023410.1">
    <property type="protein sequence ID" value="ENSHHUP00000022556.1"/>
    <property type="gene ID" value="ENSHHUG00000014130.1"/>
</dbReference>
<dbReference type="AlphaFoldDB" id="A0A4W5L9S0"/>
<evidence type="ECO:0000256" key="7">
    <source>
        <dbReference type="ARBA" id="ARBA00022703"/>
    </source>
</evidence>
<dbReference type="Proteomes" id="UP000314982">
    <property type="component" value="Unassembled WGS sequence"/>
</dbReference>
<evidence type="ECO:0000256" key="9">
    <source>
        <dbReference type="ARBA" id="ARBA00022801"/>
    </source>
</evidence>